<evidence type="ECO:0000313" key="3">
    <source>
        <dbReference type="Proteomes" id="UP001321766"/>
    </source>
</evidence>
<keyword evidence="3" id="KW-1185">Reference proteome</keyword>
<dbReference type="InterPro" id="IPR003812">
    <property type="entry name" value="Fido"/>
</dbReference>
<dbReference type="Proteomes" id="UP001321766">
    <property type="component" value="Chromosome"/>
</dbReference>
<gene>
    <name evidence="2" type="ORF">KIM372_04470</name>
</gene>
<organism evidence="2 3">
    <name type="scientific">Bombiscardovia nodaiensis</name>
    <dbReference type="NCBI Taxonomy" id="2932181"/>
    <lineage>
        <taxon>Bacteria</taxon>
        <taxon>Bacillati</taxon>
        <taxon>Actinomycetota</taxon>
        <taxon>Actinomycetes</taxon>
        <taxon>Bifidobacteriales</taxon>
        <taxon>Bifidobacteriaceae</taxon>
        <taxon>Bombiscardovia</taxon>
    </lineage>
</organism>
<evidence type="ECO:0000313" key="2">
    <source>
        <dbReference type="EMBL" id="BDR52540.1"/>
    </source>
</evidence>
<protein>
    <recommendedName>
        <fullName evidence="1">Fido domain-containing protein</fullName>
    </recommendedName>
</protein>
<feature type="domain" description="Fido" evidence="1">
    <location>
        <begin position="94"/>
        <end position="234"/>
    </location>
</feature>
<sequence length="238" mass="25708">MVMDWQDSGAAGGQGSEAAYGQGSPLKTVKGLATLLYRMGRTFDGLNSSYIATEDFVRTGNPRVLGSKNDLALLQDLTDAARYTVGYDYANRPFDLTWLRGINGSMTRTAAIEPRVLRQSANILVSTGRGPYQPPVPNARAIEDWLVAAAQPAPTGHALLAQAVELFARLAKAQPFGDGNKRSALLAANGLLMRAQSPLVLSVPADTDDAARFNDLLTAWYLEGDAELLGWLLEWNLR</sequence>
<dbReference type="PROSITE" id="PS51459">
    <property type="entry name" value="FIDO"/>
    <property type="match status" value="1"/>
</dbReference>
<reference evidence="2 3" key="1">
    <citation type="journal article" date="2023" name="Microbiol. Spectr.">
        <title>Symbiosis of Carpenter Bees with Uncharacterized Lactic Acid Bacteria Showing NAD Auxotrophy.</title>
        <authorList>
            <person name="Kawasaki S."/>
            <person name="Ozawa K."/>
            <person name="Mori T."/>
            <person name="Yamamoto A."/>
            <person name="Ito M."/>
            <person name="Ohkuma M."/>
            <person name="Sakamoto M."/>
            <person name="Matsutani M."/>
        </authorList>
    </citation>
    <scope>NUCLEOTIDE SEQUENCE [LARGE SCALE GENOMIC DNA]</scope>
    <source>
        <strain evidence="2 3">Kim37-2</strain>
    </source>
</reference>
<name>A0ABN6SCB1_9BIFI</name>
<accession>A0ABN6SCB1</accession>
<dbReference type="EMBL" id="AP026798">
    <property type="protein sequence ID" value="BDR52540.1"/>
    <property type="molecule type" value="Genomic_DNA"/>
</dbReference>
<dbReference type="InterPro" id="IPR036597">
    <property type="entry name" value="Fido-like_dom_sf"/>
</dbReference>
<dbReference type="SUPFAM" id="SSF140931">
    <property type="entry name" value="Fic-like"/>
    <property type="match status" value="1"/>
</dbReference>
<proteinExistence type="predicted"/>
<evidence type="ECO:0000259" key="1">
    <source>
        <dbReference type="PROSITE" id="PS51459"/>
    </source>
</evidence>
<dbReference type="Pfam" id="PF02661">
    <property type="entry name" value="Fic"/>
    <property type="match status" value="1"/>
</dbReference>
<dbReference type="Gene3D" id="1.10.3290.10">
    <property type="entry name" value="Fido-like domain"/>
    <property type="match status" value="1"/>
</dbReference>